<dbReference type="Gene3D" id="3.40.50.300">
    <property type="entry name" value="P-loop containing nucleotide triphosphate hydrolases"/>
    <property type="match status" value="1"/>
</dbReference>
<dbReference type="InterPro" id="IPR027417">
    <property type="entry name" value="P-loop_NTPase"/>
</dbReference>
<comment type="caution">
    <text evidence="3">The sequence shown here is derived from an EMBL/GenBank/DDBJ whole genome shotgun (WGS) entry which is preliminary data.</text>
</comment>
<feature type="region of interest" description="Disordered" evidence="1">
    <location>
        <begin position="154"/>
        <end position="248"/>
    </location>
</feature>
<reference evidence="3 4" key="1">
    <citation type="submission" date="2019-09" db="EMBL/GenBank/DDBJ databases">
        <title>Bird 10,000 Genomes (B10K) Project - Family phase.</title>
        <authorList>
            <person name="Zhang G."/>
        </authorList>
    </citation>
    <scope>NUCLEOTIDE SEQUENCE [LARGE SCALE GENOMIC DNA]</scope>
    <source>
        <strain evidence="3">B10K-DU-001-42</strain>
        <tissue evidence="3">Muscle</tissue>
    </source>
</reference>
<dbReference type="InterPro" id="IPR000584">
    <property type="entry name" value="VDCC_L_bsu"/>
</dbReference>
<dbReference type="Proteomes" id="UP000536381">
    <property type="component" value="Unassembled WGS sequence"/>
</dbReference>
<feature type="compositionally biased region" description="Basic and acidic residues" evidence="1">
    <location>
        <begin position="155"/>
        <end position="167"/>
    </location>
</feature>
<dbReference type="PRINTS" id="PR01626">
    <property type="entry name" value="LCACHANNELB"/>
</dbReference>
<dbReference type="SMART" id="SM00072">
    <property type="entry name" value="GuKc"/>
    <property type="match status" value="1"/>
</dbReference>
<protein>
    <submittedName>
        <fullName evidence="3">CACB3 protein</fullName>
    </submittedName>
</protein>
<feature type="compositionally biased region" description="Basic and acidic residues" evidence="1">
    <location>
        <begin position="227"/>
        <end position="248"/>
    </location>
</feature>
<dbReference type="SUPFAM" id="SSF52540">
    <property type="entry name" value="P-loop containing nucleoside triphosphate hydrolases"/>
    <property type="match status" value="1"/>
</dbReference>
<evidence type="ECO:0000256" key="1">
    <source>
        <dbReference type="SAM" id="MobiDB-lite"/>
    </source>
</evidence>
<feature type="domain" description="Guanylate kinase/L-type calcium channel beta subunit" evidence="2">
    <location>
        <begin position="1"/>
        <end position="147"/>
    </location>
</feature>
<feature type="non-terminal residue" evidence="3">
    <location>
        <position position="248"/>
    </location>
</feature>
<dbReference type="PANTHER" id="PTHR11824">
    <property type="entry name" value="VOLTAGE-DEPENDENT CALCIUM CHANNEL BETA SUBUNIT"/>
    <property type="match status" value="1"/>
</dbReference>
<gene>
    <name evidence="3" type="primary">Cacnb3</name>
    <name evidence="3" type="ORF">SEMFRA_R11063</name>
</gene>
<evidence type="ECO:0000313" key="4">
    <source>
        <dbReference type="Proteomes" id="UP000536381"/>
    </source>
</evidence>
<organism evidence="3 4">
    <name type="scientific">Semnornis frantzii</name>
    <dbReference type="NCBI Taxonomy" id="91796"/>
    <lineage>
        <taxon>Eukaryota</taxon>
        <taxon>Metazoa</taxon>
        <taxon>Chordata</taxon>
        <taxon>Craniata</taxon>
        <taxon>Vertebrata</taxon>
        <taxon>Euteleostomi</taxon>
        <taxon>Archelosauria</taxon>
        <taxon>Archosauria</taxon>
        <taxon>Dinosauria</taxon>
        <taxon>Saurischia</taxon>
        <taxon>Theropoda</taxon>
        <taxon>Coelurosauria</taxon>
        <taxon>Aves</taxon>
        <taxon>Neognathae</taxon>
        <taxon>Neoaves</taxon>
        <taxon>Telluraves</taxon>
        <taxon>Coraciimorphae</taxon>
        <taxon>Piciformes</taxon>
        <taxon>Ramphastidae</taxon>
        <taxon>Semnornis</taxon>
    </lineage>
</organism>
<accession>A0A7L2IA24</accession>
<name>A0A7L2IA24_9PICI</name>
<dbReference type="InterPro" id="IPR008145">
    <property type="entry name" value="GK/Ca_channel_bsu"/>
</dbReference>
<keyword evidence="4" id="KW-1185">Reference proteome</keyword>
<evidence type="ECO:0000259" key="2">
    <source>
        <dbReference type="SMART" id="SM00072"/>
    </source>
</evidence>
<sequence length="248" mass="28109">RISITHIPADLSLAKRSILNNLGKQAILERSTARSSIAEVQSEIERIFELAKSLQLVVLDADTINHPAQLAKTSLAPIIVYVKVSSPKVLQRLIKSRGKSQVKHLNVQMMAADKLVQCPPELFDVILDENQLEDACEHLAEYLEVYWRATHHPPHAPDAHSPREHDSLMPSDEAGETSPQPWGGATSQRSSRHMEEEEEEYGDPYSDIYQPHRHHNSGMQGPGATERQPERNHDRSWQRSRPWAKDSY</sequence>
<dbReference type="AlphaFoldDB" id="A0A7L2IA24"/>
<dbReference type="EMBL" id="VWYK01030709">
    <property type="protein sequence ID" value="NXR08070.1"/>
    <property type="molecule type" value="Genomic_DNA"/>
</dbReference>
<dbReference type="GO" id="GO:0005891">
    <property type="term" value="C:voltage-gated calcium channel complex"/>
    <property type="evidence" value="ECO:0007669"/>
    <property type="project" value="InterPro"/>
</dbReference>
<evidence type="ECO:0000313" key="3">
    <source>
        <dbReference type="EMBL" id="NXR08070.1"/>
    </source>
</evidence>
<feature type="compositionally biased region" description="Polar residues" evidence="1">
    <location>
        <begin position="177"/>
        <end position="189"/>
    </location>
</feature>
<feature type="non-terminal residue" evidence="3">
    <location>
        <position position="1"/>
    </location>
</feature>
<dbReference type="Pfam" id="PF00625">
    <property type="entry name" value="Guanylate_kin"/>
    <property type="match status" value="1"/>
</dbReference>
<dbReference type="OrthoDB" id="5962384at2759"/>
<proteinExistence type="predicted"/>
<dbReference type="GO" id="GO:0005245">
    <property type="term" value="F:voltage-gated calcium channel activity"/>
    <property type="evidence" value="ECO:0007669"/>
    <property type="project" value="InterPro"/>
</dbReference>